<dbReference type="InterPro" id="IPR036188">
    <property type="entry name" value="FAD/NAD-bd_sf"/>
</dbReference>
<dbReference type="EMBL" id="MNBE01000725">
    <property type="protein sequence ID" value="OKO93354.1"/>
    <property type="molecule type" value="Genomic_DNA"/>
</dbReference>
<keyword evidence="3" id="KW-0812">Transmembrane</keyword>
<keyword evidence="7" id="KW-0472">Membrane</keyword>
<keyword evidence="5" id="KW-1133">Transmembrane helix</keyword>
<keyword evidence="6" id="KW-0560">Oxidoreductase</keyword>
<evidence type="ECO:0000256" key="7">
    <source>
        <dbReference type="ARBA" id="ARBA00023136"/>
    </source>
</evidence>
<organism evidence="10 11">
    <name type="scientific">Penicillium subrubescens</name>
    <dbReference type="NCBI Taxonomy" id="1316194"/>
    <lineage>
        <taxon>Eukaryota</taxon>
        <taxon>Fungi</taxon>
        <taxon>Dikarya</taxon>
        <taxon>Ascomycota</taxon>
        <taxon>Pezizomycotina</taxon>
        <taxon>Eurotiomycetes</taxon>
        <taxon>Eurotiomycetidae</taxon>
        <taxon>Eurotiales</taxon>
        <taxon>Aspergillaceae</taxon>
        <taxon>Penicillium</taxon>
    </lineage>
</organism>
<feature type="chain" id="PRO_5013180229" description="FAD/NAD(P)-binding domain-containing protein" evidence="8">
    <location>
        <begin position="18"/>
        <end position="801"/>
    </location>
</feature>
<dbReference type="SUPFAM" id="SSF51905">
    <property type="entry name" value="FAD/NAD(P)-binding domain"/>
    <property type="match status" value="1"/>
</dbReference>
<name>A0A1Q5SZD7_9EURO</name>
<sequence length="801" mass="88525">MFFGFLLFAVLTTLARCVFRTDELKEGYTSGSLISNESSFIGLEGVTTGVQAIVSHRSTSRAGFLVFDGVDVLDFAGPLKILSHVHHGMDNKVTDPAFELTIIGSFDIISTSAAVKIVPDVYIKSARSKLDEFDILVVPGGPPPIVFSLVESNSEVLQIVKDFGQLQHDVPMFPQARQVGHVQNSSQEAAHQANEIEFEDFDLLVVASGYFARPYAPKTPGLKEFKGQVIHSSVLEKGRASLSADTDITLRGHTVVIGGSMSGVEAASALALRESSSRISTNPATASSHGKNKVYHIHSRPFWTLPTYLPCETSDETVSFLPLDLAMYDLSRRPPGPVEYNIGPLSDEKIEKTNGYFRSLLGAEYEKYGHSQQQSSSTKPVSQPEWVAIGNDYAEFVRSGGIEAVMGRVTSIHPQSDPRTASINIKTAEDSQTLDNVTSIVMATGFTPFDSLSFLPEDVRSSLEYNADDPFLPLILDKGGTSRSEIPDLGFVGFYRGPYWGVMEMQAKFLGKEWAKEHDASVGTELETKDQSQRELLRNLRQPSTEARRGQFFMGDYVGLMETFAKDLEIERLPLSDDESRSGPVIPARYAQEKEDGEGQHTLDSLRAMLRQDHPTVQAAASLAVFRALHGTWTFTRTSVTGERAETGTVAFILRYSSNPIYDREYVLETRQEAVSAESQASSVGVTVFRLSEASTGESSSRIGVYHVTTDGDRETDQLAHRLHLTSFYRGKEAGEYVIHAKSIHSNATDGPTARQIQYSFHFKGVSITEWECFELEDSYTEGSRNIESQAQDHWRTVYKR</sequence>
<proteinExistence type="predicted"/>
<dbReference type="PANTHER" id="PTHR23023">
    <property type="entry name" value="DIMETHYLANILINE MONOOXYGENASE"/>
    <property type="match status" value="1"/>
</dbReference>
<evidence type="ECO:0000256" key="6">
    <source>
        <dbReference type="ARBA" id="ARBA00023002"/>
    </source>
</evidence>
<feature type="domain" description="FAD/NAD(P)-binding" evidence="9">
    <location>
        <begin position="194"/>
        <end position="273"/>
    </location>
</feature>
<evidence type="ECO:0000256" key="2">
    <source>
        <dbReference type="ARBA" id="ARBA00022630"/>
    </source>
</evidence>
<dbReference type="InterPro" id="IPR007568">
    <property type="entry name" value="RTA1"/>
</dbReference>
<dbReference type="GO" id="GO:0016020">
    <property type="term" value="C:membrane"/>
    <property type="evidence" value="ECO:0007669"/>
    <property type="project" value="UniProtKB-SubCell"/>
</dbReference>
<evidence type="ECO:0000313" key="10">
    <source>
        <dbReference type="EMBL" id="OKO93354.1"/>
    </source>
</evidence>
<comment type="caution">
    <text evidence="10">The sequence shown here is derived from an EMBL/GenBank/DDBJ whole genome shotgun (WGS) entry which is preliminary data.</text>
</comment>
<dbReference type="InterPro" id="IPR029062">
    <property type="entry name" value="Class_I_gatase-like"/>
</dbReference>
<dbReference type="GO" id="GO:0016491">
    <property type="term" value="F:oxidoreductase activity"/>
    <property type="evidence" value="ECO:0007669"/>
    <property type="project" value="UniProtKB-KW"/>
</dbReference>
<dbReference type="AlphaFoldDB" id="A0A1Q5SZD7"/>
<evidence type="ECO:0000256" key="4">
    <source>
        <dbReference type="ARBA" id="ARBA00022827"/>
    </source>
</evidence>
<dbReference type="Proteomes" id="UP000186955">
    <property type="component" value="Unassembled WGS sequence"/>
</dbReference>
<comment type="subcellular location">
    <subcellularLocation>
        <location evidence="1">Membrane</location>
        <topology evidence="1">Multi-pass membrane protein</topology>
    </subcellularLocation>
</comment>
<accession>A0A1Q5SZD7</accession>
<keyword evidence="2" id="KW-0285">Flavoprotein</keyword>
<keyword evidence="11" id="KW-1185">Reference proteome</keyword>
<dbReference type="InterPro" id="IPR050346">
    <property type="entry name" value="FMO-like"/>
</dbReference>
<keyword evidence="8" id="KW-0732">Signal</keyword>
<evidence type="ECO:0000259" key="9">
    <source>
        <dbReference type="Pfam" id="PF07992"/>
    </source>
</evidence>
<dbReference type="InterPro" id="IPR023753">
    <property type="entry name" value="FAD/NAD-binding_dom"/>
</dbReference>
<evidence type="ECO:0000256" key="8">
    <source>
        <dbReference type="SAM" id="SignalP"/>
    </source>
</evidence>
<dbReference type="STRING" id="1316194.A0A1Q5SZD7"/>
<evidence type="ECO:0000256" key="5">
    <source>
        <dbReference type="ARBA" id="ARBA00022989"/>
    </source>
</evidence>
<feature type="signal peptide" evidence="8">
    <location>
        <begin position="1"/>
        <end position="17"/>
    </location>
</feature>
<protein>
    <recommendedName>
        <fullName evidence="9">FAD/NAD(P)-binding domain-containing protein</fullName>
    </recommendedName>
</protein>
<gene>
    <name evidence="10" type="ORF">PENSUB_12417</name>
</gene>
<dbReference type="Gene3D" id="3.40.50.880">
    <property type="match status" value="1"/>
</dbReference>
<dbReference type="Pfam" id="PF04479">
    <property type="entry name" value="RTA1"/>
    <property type="match status" value="1"/>
</dbReference>
<evidence type="ECO:0000256" key="1">
    <source>
        <dbReference type="ARBA" id="ARBA00004141"/>
    </source>
</evidence>
<reference evidence="10 11" key="1">
    <citation type="submission" date="2016-10" db="EMBL/GenBank/DDBJ databases">
        <title>Genome sequence of the ascomycete fungus Penicillium subrubescens.</title>
        <authorList>
            <person name="De Vries R.P."/>
            <person name="Peng M."/>
            <person name="Dilokpimol A."/>
            <person name="Hilden K."/>
            <person name="Makela M.R."/>
            <person name="Grigoriev I."/>
            <person name="Riley R."/>
            <person name="Granchi Z."/>
        </authorList>
    </citation>
    <scope>NUCLEOTIDE SEQUENCE [LARGE SCALE GENOMIC DNA]</scope>
    <source>
        <strain evidence="10 11">CBS 132785</strain>
    </source>
</reference>
<evidence type="ECO:0000313" key="11">
    <source>
        <dbReference type="Proteomes" id="UP000186955"/>
    </source>
</evidence>
<evidence type="ECO:0000256" key="3">
    <source>
        <dbReference type="ARBA" id="ARBA00022692"/>
    </source>
</evidence>
<dbReference type="SUPFAM" id="SSF52317">
    <property type="entry name" value="Class I glutamine amidotransferase-like"/>
    <property type="match status" value="1"/>
</dbReference>
<dbReference type="Pfam" id="PF07992">
    <property type="entry name" value="Pyr_redox_2"/>
    <property type="match status" value="1"/>
</dbReference>
<keyword evidence="4" id="KW-0274">FAD</keyword>